<dbReference type="AlphaFoldDB" id="A0A9N9JHV1"/>
<name>A0A9N9JHV1_9GLOM</name>
<evidence type="ECO:0000313" key="2">
    <source>
        <dbReference type="EMBL" id="CAG8781476.1"/>
    </source>
</evidence>
<feature type="compositionally biased region" description="Acidic residues" evidence="1">
    <location>
        <begin position="35"/>
        <end position="46"/>
    </location>
</feature>
<reference evidence="2" key="1">
    <citation type="submission" date="2021-06" db="EMBL/GenBank/DDBJ databases">
        <authorList>
            <person name="Kallberg Y."/>
            <person name="Tangrot J."/>
            <person name="Rosling A."/>
        </authorList>
    </citation>
    <scope>NUCLEOTIDE SEQUENCE</scope>
    <source>
        <strain evidence="2">CL551</strain>
    </source>
</reference>
<feature type="region of interest" description="Disordered" evidence="1">
    <location>
        <begin position="24"/>
        <end position="54"/>
    </location>
</feature>
<proteinExistence type="predicted"/>
<comment type="caution">
    <text evidence="2">The sequence shown here is derived from an EMBL/GenBank/DDBJ whole genome shotgun (WGS) entry which is preliminary data.</text>
</comment>
<evidence type="ECO:0000313" key="3">
    <source>
        <dbReference type="Proteomes" id="UP000789342"/>
    </source>
</evidence>
<evidence type="ECO:0000256" key="1">
    <source>
        <dbReference type="SAM" id="MobiDB-lite"/>
    </source>
</evidence>
<accession>A0A9N9JHV1</accession>
<keyword evidence="3" id="KW-1185">Reference proteome</keyword>
<organism evidence="2 3">
    <name type="scientific">Acaulospora morrowiae</name>
    <dbReference type="NCBI Taxonomy" id="94023"/>
    <lineage>
        <taxon>Eukaryota</taxon>
        <taxon>Fungi</taxon>
        <taxon>Fungi incertae sedis</taxon>
        <taxon>Mucoromycota</taxon>
        <taxon>Glomeromycotina</taxon>
        <taxon>Glomeromycetes</taxon>
        <taxon>Diversisporales</taxon>
        <taxon>Acaulosporaceae</taxon>
        <taxon>Acaulospora</taxon>
    </lineage>
</organism>
<feature type="non-terminal residue" evidence="2">
    <location>
        <position position="91"/>
    </location>
</feature>
<protein>
    <submittedName>
        <fullName evidence="2">262_t:CDS:1</fullName>
    </submittedName>
</protein>
<sequence>MDLSEPGSILFEREKFLSANSTFVNGNQETTATEAEVEEENDDSSDEQIFLPGDNNEEDDLIVISGKEYPKTGFEEIIEKIGMGKFQKRLL</sequence>
<dbReference type="Proteomes" id="UP000789342">
    <property type="component" value="Unassembled WGS sequence"/>
</dbReference>
<gene>
    <name evidence="2" type="ORF">AMORRO_LOCUS17356</name>
</gene>
<dbReference type="EMBL" id="CAJVPV010053094">
    <property type="protein sequence ID" value="CAG8781476.1"/>
    <property type="molecule type" value="Genomic_DNA"/>
</dbReference>